<evidence type="ECO:0000256" key="2">
    <source>
        <dbReference type="SAM" id="Phobius"/>
    </source>
</evidence>
<evidence type="ECO:0000313" key="3">
    <source>
        <dbReference type="EMBL" id="PUU78838.1"/>
    </source>
</evidence>
<keyword evidence="2" id="KW-1133">Transmembrane helix</keyword>
<keyword evidence="2" id="KW-0812">Transmembrane</keyword>
<evidence type="ECO:0000256" key="1">
    <source>
        <dbReference type="SAM" id="MobiDB-lite"/>
    </source>
</evidence>
<dbReference type="EMBL" id="NESQ01000105">
    <property type="protein sequence ID" value="PUU78838.1"/>
    <property type="molecule type" value="Genomic_DNA"/>
</dbReference>
<keyword evidence="4" id="KW-1185">Reference proteome</keyword>
<feature type="transmembrane region" description="Helical" evidence="2">
    <location>
        <begin position="21"/>
        <end position="40"/>
    </location>
</feature>
<proteinExistence type="predicted"/>
<evidence type="ECO:0000313" key="4">
    <source>
        <dbReference type="Proteomes" id="UP000244722"/>
    </source>
</evidence>
<organism evidence="3 4">
    <name type="scientific">Tuber borchii</name>
    <name type="common">White truffle</name>
    <dbReference type="NCBI Taxonomy" id="42251"/>
    <lineage>
        <taxon>Eukaryota</taxon>
        <taxon>Fungi</taxon>
        <taxon>Dikarya</taxon>
        <taxon>Ascomycota</taxon>
        <taxon>Pezizomycotina</taxon>
        <taxon>Pezizomycetes</taxon>
        <taxon>Pezizales</taxon>
        <taxon>Tuberaceae</taxon>
        <taxon>Tuber</taxon>
    </lineage>
</organism>
<reference evidence="3 4" key="1">
    <citation type="submission" date="2017-04" db="EMBL/GenBank/DDBJ databases">
        <title>Draft genome sequence of Tuber borchii Vittad., a whitish edible truffle.</title>
        <authorList>
            <consortium name="DOE Joint Genome Institute"/>
            <person name="Murat C."/>
            <person name="Kuo A."/>
            <person name="Barry K.W."/>
            <person name="Clum A."/>
            <person name="Dockter R.B."/>
            <person name="Fauchery L."/>
            <person name="Iotti M."/>
            <person name="Kohler A."/>
            <person name="Labutti K."/>
            <person name="Lindquist E.A."/>
            <person name="Lipzen A."/>
            <person name="Ohm R.A."/>
            <person name="Wang M."/>
            <person name="Grigoriev I.V."/>
            <person name="Zambonelli A."/>
            <person name="Martin F.M."/>
        </authorList>
    </citation>
    <scope>NUCLEOTIDE SEQUENCE [LARGE SCALE GENOMIC DNA]</scope>
    <source>
        <strain evidence="3 4">Tbo3840</strain>
    </source>
</reference>
<dbReference type="AlphaFoldDB" id="A0A2T6ZTN1"/>
<comment type="caution">
    <text evidence="3">The sequence shown here is derived from an EMBL/GenBank/DDBJ whole genome shotgun (WGS) entry which is preliminary data.</text>
</comment>
<sequence length="81" mass="8760">MSFSRKEIHSSSASSGFSPDRVYDFLSLLCSFTLLQAIIGRAVLPASCPLFHSAASSSSLSLWFLACSGCVLYWCSICELV</sequence>
<feature type="transmembrane region" description="Helical" evidence="2">
    <location>
        <begin position="60"/>
        <end position="80"/>
    </location>
</feature>
<keyword evidence="2" id="KW-0472">Membrane</keyword>
<accession>A0A2T6ZTN1</accession>
<name>A0A2T6ZTN1_TUBBO</name>
<protein>
    <submittedName>
        <fullName evidence="3">Uncharacterized protein</fullName>
    </submittedName>
</protein>
<dbReference type="Proteomes" id="UP000244722">
    <property type="component" value="Unassembled WGS sequence"/>
</dbReference>
<gene>
    <name evidence="3" type="ORF">B9Z19DRAFT_31768</name>
</gene>
<feature type="region of interest" description="Disordered" evidence="1">
    <location>
        <begin position="1"/>
        <end position="20"/>
    </location>
</feature>